<dbReference type="InterPro" id="IPR029903">
    <property type="entry name" value="RmlD-like-bd"/>
</dbReference>
<comment type="function">
    <text evidence="2">Catalyzes the reduction of dTDP-6-deoxy-L-lyxo-4-hexulose to yield dTDP-L-rhamnose.</text>
</comment>
<reference evidence="4 5" key="1">
    <citation type="submission" date="2024-01" db="EMBL/GenBank/DDBJ databases">
        <title>Genomic insights into the taxonomy and metabolism of the cyanobacterium Pannus brasiliensis CCIBt3594.</title>
        <authorList>
            <person name="Machado M."/>
            <person name="Botero N.B."/>
            <person name="Andreote A.P.D."/>
            <person name="Feitosa A.M.T."/>
            <person name="Popin R."/>
            <person name="Sivonen K."/>
            <person name="Fiore M.F."/>
        </authorList>
    </citation>
    <scope>NUCLEOTIDE SEQUENCE [LARGE SCALE GENOMIC DNA]</scope>
    <source>
        <strain evidence="4 5">CCIBt3594</strain>
    </source>
</reference>
<dbReference type="EC" id="1.1.1.133" evidence="2"/>
<evidence type="ECO:0000256" key="2">
    <source>
        <dbReference type="RuleBase" id="RU364082"/>
    </source>
</evidence>
<proteinExistence type="inferred from homology"/>
<dbReference type="GO" id="GO:0005975">
    <property type="term" value="P:carbohydrate metabolic process"/>
    <property type="evidence" value="ECO:0007669"/>
    <property type="project" value="InterPro"/>
</dbReference>
<dbReference type="PANTHER" id="PTHR10491:SF4">
    <property type="entry name" value="METHIONINE ADENOSYLTRANSFERASE 2 SUBUNIT BETA"/>
    <property type="match status" value="1"/>
</dbReference>
<protein>
    <recommendedName>
        <fullName evidence="2">dTDP-4-dehydrorhamnose reductase</fullName>
        <ecNumber evidence="2">1.1.1.133</ecNumber>
    </recommendedName>
</protein>
<organism evidence="4 5">
    <name type="scientific">Pannus brasiliensis CCIBt3594</name>
    <dbReference type="NCBI Taxonomy" id="1427578"/>
    <lineage>
        <taxon>Bacteria</taxon>
        <taxon>Bacillati</taxon>
        <taxon>Cyanobacteriota</taxon>
        <taxon>Cyanophyceae</taxon>
        <taxon>Oscillatoriophycideae</taxon>
        <taxon>Chroococcales</taxon>
        <taxon>Microcystaceae</taxon>
        <taxon>Pannus</taxon>
    </lineage>
</organism>
<name>A0AAW9QVZ6_9CHRO</name>
<evidence type="ECO:0000259" key="3">
    <source>
        <dbReference type="Pfam" id="PF04321"/>
    </source>
</evidence>
<gene>
    <name evidence="4" type="ORF">V0288_20600</name>
</gene>
<dbReference type="Proteomes" id="UP001328733">
    <property type="component" value="Unassembled WGS sequence"/>
</dbReference>
<keyword evidence="2" id="KW-0521">NADP</keyword>
<dbReference type="SUPFAM" id="SSF51735">
    <property type="entry name" value="NAD(P)-binding Rossmann-fold domains"/>
    <property type="match status" value="1"/>
</dbReference>
<dbReference type="GO" id="GO:0008831">
    <property type="term" value="F:dTDP-4-dehydrorhamnose reductase activity"/>
    <property type="evidence" value="ECO:0007669"/>
    <property type="project" value="UniProtKB-EC"/>
</dbReference>
<keyword evidence="5" id="KW-1185">Reference proteome</keyword>
<dbReference type="Pfam" id="PF00232">
    <property type="entry name" value="Glyco_hydro_1"/>
    <property type="match status" value="1"/>
</dbReference>
<dbReference type="GO" id="GO:0005829">
    <property type="term" value="C:cytosol"/>
    <property type="evidence" value="ECO:0007669"/>
    <property type="project" value="TreeGrafter"/>
</dbReference>
<dbReference type="InterPro" id="IPR005913">
    <property type="entry name" value="dTDP_dehydrorham_reduct"/>
</dbReference>
<dbReference type="Gene3D" id="3.90.25.10">
    <property type="entry name" value="UDP-galactose 4-epimerase, domain 1"/>
    <property type="match status" value="1"/>
</dbReference>
<accession>A0AAW9QVZ6</accession>
<dbReference type="Gene3D" id="3.40.50.720">
    <property type="entry name" value="NAD(P)-binding Rossmann-like Domain"/>
    <property type="match status" value="1"/>
</dbReference>
<sequence>MNDLARKSPLEMWAGIECTVNRVGEDYFDQLTRNGHDRRLEDLEMFAELGIAALRYPLLWERIAPDENGSIDWSWADERLEKLRELNIRPIAGLVHHGSGPRHTSLLDPRFPEKLADYARAVADRYPWLTDYTPVNEPLTTARFSGLYGHWYPHGKDPLTFARALLNQCKAVILAIEAIREVNPTARLIQTEDLGKIYSTPTLSYQADFENERRWLSFDLLMGKVTRDCPMGHYLRYIGISDPELDWFLDRPCPPDILGINHYLTSDRYLDENLDRYPPSTHGGNGKHRYADVEAVRVREDGIAGIRTILREAWERYRLPIAITEAHIHCTREEQTRWLYEVWRESCQAREEGIEVRAITAWALLGSFDWNSLVTRSNGHYEVGVFDLRSQPPRPTALARLIRDLSLGCPADHPLLETPGWWHRSSRLLYQDTIPKTETVIVSRPLVIVGARGTLGNAFARLCESRGIYSRSLTRNDIDITDPDAVETLFAELRPWAVVNAAGYVRVDDAERESDLCYKINTEGAETLAIACERHGAKFVTFSSDLVFDGENRTPYREIDPVAPMNVYGRSKALAEERVLLARENALVVRTSAFFGPWDEYNFVTIALRHLEAGESFTAAEDIIVSPTYVPDLVQTTLDLLVDSERGVWHLANRGAIDWAELVRIAAKDAGIRLDRLIARPGRELGWIAPRPVYSVLGSDRGDLLPGLDSALSRYHEERRRL</sequence>
<feature type="domain" description="RmlD-like substrate binding" evidence="3">
    <location>
        <begin position="446"/>
        <end position="699"/>
    </location>
</feature>
<comment type="pathway">
    <text evidence="2">Carbohydrate biosynthesis; dTDP-L-rhamnose biosynthesis.</text>
</comment>
<dbReference type="Gene3D" id="3.20.20.80">
    <property type="entry name" value="Glycosidases"/>
    <property type="match status" value="1"/>
</dbReference>
<dbReference type="GO" id="GO:0019305">
    <property type="term" value="P:dTDP-rhamnose biosynthetic process"/>
    <property type="evidence" value="ECO:0007669"/>
    <property type="project" value="TreeGrafter"/>
</dbReference>
<dbReference type="Pfam" id="PF04321">
    <property type="entry name" value="RmlD_sub_bind"/>
    <property type="match status" value="1"/>
</dbReference>
<comment type="caution">
    <text evidence="4">The sequence shown here is derived from an EMBL/GenBank/DDBJ whole genome shotgun (WGS) entry which is preliminary data.</text>
</comment>
<dbReference type="EMBL" id="JBAFSM010000051">
    <property type="protein sequence ID" value="MEG3439540.1"/>
    <property type="molecule type" value="Genomic_DNA"/>
</dbReference>
<evidence type="ECO:0000313" key="4">
    <source>
        <dbReference type="EMBL" id="MEG3439540.1"/>
    </source>
</evidence>
<dbReference type="RefSeq" id="WP_332867024.1">
    <property type="nucleotide sequence ID" value="NZ_JBAFSM010000051.1"/>
</dbReference>
<comment type="similarity">
    <text evidence="1 2">Belongs to the dTDP-4-dehydrorhamnose reductase family.</text>
</comment>
<dbReference type="PANTHER" id="PTHR10491">
    <property type="entry name" value="DTDP-4-DEHYDRORHAMNOSE REDUCTASE"/>
    <property type="match status" value="1"/>
</dbReference>
<dbReference type="AlphaFoldDB" id="A0AAW9QVZ6"/>
<evidence type="ECO:0000256" key="1">
    <source>
        <dbReference type="ARBA" id="ARBA00010944"/>
    </source>
</evidence>
<dbReference type="CDD" id="cd05254">
    <property type="entry name" value="dTDP_HR_like_SDR_e"/>
    <property type="match status" value="1"/>
</dbReference>
<keyword evidence="2" id="KW-0560">Oxidoreductase</keyword>
<dbReference type="InterPro" id="IPR036291">
    <property type="entry name" value="NAD(P)-bd_dom_sf"/>
</dbReference>
<dbReference type="InterPro" id="IPR001360">
    <property type="entry name" value="Glyco_hydro_1"/>
</dbReference>
<dbReference type="GO" id="GO:0004553">
    <property type="term" value="F:hydrolase activity, hydrolyzing O-glycosyl compounds"/>
    <property type="evidence" value="ECO:0007669"/>
    <property type="project" value="InterPro"/>
</dbReference>
<dbReference type="InterPro" id="IPR017853">
    <property type="entry name" value="GH"/>
</dbReference>
<evidence type="ECO:0000313" key="5">
    <source>
        <dbReference type="Proteomes" id="UP001328733"/>
    </source>
</evidence>
<dbReference type="SUPFAM" id="SSF51445">
    <property type="entry name" value="(Trans)glycosidases"/>
    <property type="match status" value="1"/>
</dbReference>